<evidence type="ECO:0000313" key="5">
    <source>
        <dbReference type="Proteomes" id="UP000199520"/>
    </source>
</evidence>
<feature type="transmembrane region" description="Helical" evidence="2">
    <location>
        <begin position="101"/>
        <end position="122"/>
    </location>
</feature>
<proteinExistence type="inferred from homology"/>
<feature type="transmembrane region" description="Helical" evidence="2">
    <location>
        <begin position="134"/>
        <end position="151"/>
    </location>
</feature>
<dbReference type="STRING" id="1123291.SAMN04490355_101624"/>
<name>A0A1I4K7D0_9FIRM</name>
<dbReference type="InterPro" id="IPR000620">
    <property type="entry name" value="EamA_dom"/>
</dbReference>
<comment type="similarity">
    <text evidence="1">Belongs to the EamA transporter family.</text>
</comment>
<feature type="transmembrane region" description="Helical" evidence="2">
    <location>
        <begin position="69"/>
        <end position="89"/>
    </location>
</feature>
<keyword evidence="2" id="KW-0472">Membrane</keyword>
<organism evidence="4 5">
    <name type="scientific">Pelosinus propionicus DSM 13327</name>
    <dbReference type="NCBI Taxonomy" id="1123291"/>
    <lineage>
        <taxon>Bacteria</taxon>
        <taxon>Bacillati</taxon>
        <taxon>Bacillota</taxon>
        <taxon>Negativicutes</taxon>
        <taxon>Selenomonadales</taxon>
        <taxon>Sporomusaceae</taxon>
        <taxon>Pelosinus</taxon>
    </lineage>
</organism>
<evidence type="ECO:0000259" key="3">
    <source>
        <dbReference type="Pfam" id="PF00892"/>
    </source>
</evidence>
<dbReference type="SUPFAM" id="SSF103481">
    <property type="entry name" value="Multidrug resistance efflux transporter EmrE"/>
    <property type="match status" value="1"/>
</dbReference>
<evidence type="ECO:0000313" key="4">
    <source>
        <dbReference type="EMBL" id="SFL74685.1"/>
    </source>
</evidence>
<feature type="transmembrane region" description="Helical" evidence="2">
    <location>
        <begin position="157"/>
        <end position="174"/>
    </location>
</feature>
<dbReference type="Gene3D" id="1.10.3730.20">
    <property type="match status" value="1"/>
</dbReference>
<dbReference type="Proteomes" id="UP000199520">
    <property type="component" value="Unassembled WGS sequence"/>
</dbReference>
<keyword evidence="2" id="KW-0812">Transmembrane</keyword>
<feature type="domain" description="EamA" evidence="3">
    <location>
        <begin position="36"/>
        <end position="173"/>
    </location>
</feature>
<gene>
    <name evidence="4" type="ORF">SAMN04490355_101624</name>
</gene>
<dbReference type="Pfam" id="PF00892">
    <property type="entry name" value="EamA"/>
    <property type="match status" value="1"/>
</dbReference>
<accession>A0A1I4K7D0</accession>
<keyword evidence="5" id="KW-1185">Reference proteome</keyword>
<feature type="transmembrane region" description="Helical" evidence="2">
    <location>
        <begin position="36"/>
        <end position="57"/>
    </location>
</feature>
<dbReference type="GO" id="GO:0016020">
    <property type="term" value="C:membrane"/>
    <property type="evidence" value="ECO:0007669"/>
    <property type="project" value="InterPro"/>
</dbReference>
<dbReference type="PANTHER" id="PTHR22911">
    <property type="entry name" value="ACYL-MALONYL CONDENSING ENZYME-RELATED"/>
    <property type="match status" value="1"/>
</dbReference>
<dbReference type="PANTHER" id="PTHR22911:SF137">
    <property type="entry name" value="SOLUTE CARRIER FAMILY 35 MEMBER G2-RELATED"/>
    <property type="match status" value="1"/>
</dbReference>
<dbReference type="InterPro" id="IPR037185">
    <property type="entry name" value="EmrE-like"/>
</dbReference>
<protein>
    <submittedName>
        <fullName evidence="4">Transporter family protein</fullName>
    </submittedName>
</protein>
<evidence type="ECO:0000256" key="2">
    <source>
        <dbReference type="SAM" id="Phobius"/>
    </source>
</evidence>
<dbReference type="EMBL" id="FOTS01000016">
    <property type="protein sequence ID" value="SFL74685.1"/>
    <property type="molecule type" value="Genomic_DNA"/>
</dbReference>
<reference evidence="5" key="1">
    <citation type="submission" date="2016-10" db="EMBL/GenBank/DDBJ databases">
        <authorList>
            <person name="Varghese N."/>
            <person name="Submissions S."/>
        </authorList>
    </citation>
    <scope>NUCLEOTIDE SEQUENCE [LARGE SCALE GENOMIC DNA]</scope>
    <source>
        <strain evidence="5">DSM 13327</strain>
    </source>
</reference>
<dbReference type="AlphaFoldDB" id="A0A1I4K7D0"/>
<keyword evidence="2" id="KW-1133">Transmembrane helix</keyword>
<sequence length="175" mass="18342">MLPMAPTRETAKESLYWRNLKKTIVTLVGGMHVENLWLVFGLLSAIMAAMVAIFGKIGLQSVDANTATAIRSVIMAAFLILVVVCQGTLKEIPAIIADKKAITYIALSGVAGALSWLFYFLALKFGNVSQVAPIDKLSVVIATVIAVTLLGEKISMVGSAGVALIALGAILVALG</sequence>
<evidence type="ECO:0000256" key="1">
    <source>
        <dbReference type="ARBA" id="ARBA00007362"/>
    </source>
</evidence>